<dbReference type="AlphaFoldDB" id="I7GNH4"/>
<reference evidence="1" key="1">
    <citation type="journal article" date="2007" name="PLoS Biol.">
        <title>Rate of evolution in brain-expressed genes in humans and other primates.</title>
        <authorList>
            <person name="Wang H.-Y."/>
            <person name="Chien H.-C."/>
            <person name="Osada N."/>
            <person name="Hashimoto K."/>
            <person name="Sugano S."/>
            <person name="Gojobori T."/>
            <person name="Chou C.-K."/>
            <person name="Tsai S.-F."/>
            <person name="Wu C.-I."/>
            <person name="Shen C.-K.J."/>
        </authorList>
    </citation>
    <scope>NUCLEOTIDE SEQUENCE</scope>
</reference>
<accession>I7GNH4</accession>
<organism evidence="1">
    <name type="scientific">Macaca fascicularis</name>
    <name type="common">Crab-eating macaque</name>
    <name type="synonym">Cynomolgus monkey</name>
    <dbReference type="NCBI Taxonomy" id="9541"/>
    <lineage>
        <taxon>Eukaryota</taxon>
        <taxon>Metazoa</taxon>
        <taxon>Chordata</taxon>
        <taxon>Craniata</taxon>
        <taxon>Vertebrata</taxon>
        <taxon>Euteleostomi</taxon>
        <taxon>Mammalia</taxon>
        <taxon>Eutheria</taxon>
        <taxon>Euarchontoglires</taxon>
        <taxon>Primates</taxon>
        <taxon>Haplorrhini</taxon>
        <taxon>Catarrhini</taxon>
        <taxon>Cercopithecidae</taxon>
        <taxon>Cercopithecinae</taxon>
        <taxon>Macaca</taxon>
    </lineage>
</organism>
<protein>
    <submittedName>
        <fullName evidence="1">Macaca fascicularis brain cDNA clone: QtrA-15582, similar to human hypothetical gene supported by AL832447 (LOC401254), mRNA, RefSeq: XM_379406.1</fullName>
    </submittedName>
</protein>
<dbReference type="EMBL" id="AB174232">
    <property type="protein sequence ID" value="BAE91294.1"/>
    <property type="molecule type" value="mRNA"/>
</dbReference>
<proteinExistence type="evidence at transcript level"/>
<sequence length="143" mass="16983">MRNNIFKTRGSLDFTKIILNTFFFKPEEENEELRKLFELISSLEYNVDQIRKKNHELGEEATGYKKCLEMTINMFNVFVNEDFSFHEDLKTAQLKMDILVKKLKHQIKYENSSDQHQAPYGERAGEIFSQHSPYEARPRVILC</sequence>
<evidence type="ECO:0000313" key="1">
    <source>
        <dbReference type="EMBL" id="BAE91294.1"/>
    </source>
</evidence>
<name>I7GNH4_MACFA</name>